<dbReference type="Proteomes" id="UP000729402">
    <property type="component" value="Unassembled WGS sequence"/>
</dbReference>
<protein>
    <recommendedName>
        <fullName evidence="2">Large ribosomal subunit protein eL19 domain-containing protein</fullName>
    </recommendedName>
</protein>
<feature type="region of interest" description="Disordered" evidence="1">
    <location>
        <begin position="41"/>
        <end position="65"/>
    </location>
</feature>
<dbReference type="InterPro" id="IPR057260">
    <property type="entry name" value="Ribosomal_L19e_C"/>
</dbReference>
<dbReference type="PANTHER" id="PTHR10722">
    <property type="entry name" value="60S RIBOSOMAL PROTEIN L19"/>
    <property type="match status" value="1"/>
</dbReference>
<dbReference type="GO" id="GO:0003723">
    <property type="term" value="F:RNA binding"/>
    <property type="evidence" value="ECO:0007669"/>
    <property type="project" value="InterPro"/>
</dbReference>
<dbReference type="InterPro" id="IPR039547">
    <property type="entry name" value="Ribosomal_eL19"/>
</dbReference>
<dbReference type="AlphaFoldDB" id="A0A8J5W4Y4"/>
<dbReference type="InterPro" id="IPR000196">
    <property type="entry name" value="Ribosomal_eL19_dom"/>
</dbReference>
<evidence type="ECO:0000259" key="2">
    <source>
        <dbReference type="SMART" id="SM01416"/>
    </source>
</evidence>
<dbReference type="GO" id="GO:0022625">
    <property type="term" value="C:cytosolic large ribosomal subunit"/>
    <property type="evidence" value="ECO:0007669"/>
    <property type="project" value="InterPro"/>
</dbReference>
<comment type="caution">
    <text evidence="3">The sequence shown here is derived from an EMBL/GenBank/DDBJ whole genome shotgun (WGS) entry which is preliminary data.</text>
</comment>
<dbReference type="OrthoDB" id="5407653at2759"/>
<dbReference type="Pfam" id="PF25476">
    <property type="entry name" value="Ribosomal_L19e_C"/>
    <property type="match status" value="1"/>
</dbReference>
<dbReference type="SMART" id="SM01416">
    <property type="entry name" value="Ribosomal_L19e"/>
    <property type="match status" value="1"/>
</dbReference>
<dbReference type="EMBL" id="JAAALK010000282">
    <property type="protein sequence ID" value="KAG8079833.1"/>
    <property type="molecule type" value="Genomic_DNA"/>
</dbReference>
<organism evidence="3 4">
    <name type="scientific">Zizania palustris</name>
    <name type="common">Northern wild rice</name>
    <dbReference type="NCBI Taxonomy" id="103762"/>
    <lineage>
        <taxon>Eukaryota</taxon>
        <taxon>Viridiplantae</taxon>
        <taxon>Streptophyta</taxon>
        <taxon>Embryophyta</taxon>
        <taxon>Tracheophyta</taxon>
        <taxon>Spermatophyta</taxon>
        <taxon>Magnoliopsida</taxon>
        <taxon>Liliopsida</taxon>
        <taxon>Poales</taxon>
        <taxon>Poaceae</taxon>
        <taxon>BOP clade</taxon>
        <taxon>Oryzoideae</taxon>
        <taxon>Oryzeae</taxon>
        <taxon>Zizaniinae</taxon>
        <taxon>Zizania</taxon>
    </lineage>
</organism>
<dbReference type="GO" id="GO:0003735">
    <property type="term" value="F:structural constituent of ribosome"/>
    <property type="evidence" value="ECO:0007669"/>
    <property type="project" value="InterPro"/>
</dbReference>
<accession>A0A8J5W4Y4</accession>
<feature type="domain" description="Large ribosomal subunit protein eL19" evidence="2">
    <location>
        <begin position="19"/>
        <end position="118"/>
    </location>
</feature>
<reference evidence="3" key="2">
    <citation type="submission" date="2021-02" db="EMBL/GenBank/DDBJ databases">
        <authorList>
            <person name="Kimball J.A."/>
            <person name="Haas M.W."/>
            <person name="Macchietto M."/>
            <person name="Kono T."/>
            <person name="Duquette J."/>
            <person name="Shao M."/>
        </authorList>
    </citation>
    <scope>NUCLEOTIDE SEQUENCE</scope>
    <source>
        <tissue evidence="3">Fresh leaf tissue</tissue>
    </source>
</reference>
<sequence>MEMMADYCCFPNVSIYLLMVRTSKKWSNGFVVKMSQKIHSRSHARRAHEAKQKGCHSRYGKRRGAREARLPAKIMWMRRMRILKRLLHKYHDDVGEDCQNLGYTRQQFDVLELNDDRGLACAEPDNTADGGGRCVPSSQEHYSETGPTITNVAMSRISQTVTFHVDAFGTTFCLDTRPAVYWGGRFCRCSSIDFWFFSTTSNLNLSLSLVVVDPTHLLRKFRDIIT</sequence>
<keyword evidence="4" id="KW-1185">Reference proteome</keyword>
<dbReference type="GO" id="GO:0006412">
    <property type="term" value="P:translation"/>
    <property type="evidence" value="ECO:0007669"/>
    <property type="project" value="InterPro"/>
</dbReference>
<evidence type="ECO:0000313" key="4">
    <source>
        <dbReference type="Proteomes" id="UP000729402"/>
    </source>
</evidence>
<reference evidence="3" key="1">
    <citation type="journal article" date="2021" name="bioRxiv">
        <title>Whole Genome Assembly and Annotation of Northern Wild Rice, Zizania palustris L., Supports a Whole Genome Duplication in the Zizania Genus.</title>
        <authorList>
            <person name="Haas M."/>
            <person name="Kono T."/>
            <person name="Macchietto M."/>
            <person name="Millas R."/>
            <person name="McGilp L."/>
            <person name="Shao M."/>
            <person name="Duquette J."/>
            <person name="Hirsch C.N."/>
            <person name="Kimball J."/>
        </authorList>
    </citation>
    <scope>NUCLEOTIDE SEQUENCE</scope>
    <source>
        <tissue evidence="3">Fresh leaf tissue</tissue>
    </source>
</reference>
<gene>
    <name evidence="3" type="ORF">GUJ93_ZPchr0007g4488</name>
</gene>
<name>A0A8J5W4Y4_ZIZPA</name>
<evidence type="ECO:0000256" key="1">
    <source>
        <dbReference type="SAM" id="MobiDB-lite"/>
    </source>
</evidence>
<evidence type="ECO:0000313" key="3">
    <source>
        <dbReference type="EMBL" id="KAG8079833.1"/>
    </source>
</evidence>
<feature type="compositionally biased region" description="Basic residues" evidence="1">
    <location>
        <begin position="53"/>
        <end position="64"/>
    </location>
</feature>
<proteinExistence type="predicted"/>